<dbReference type="InterPro" id="IPR000182">
    <property type="entry name" value="GNAT_dom"/>
</dbReference>
<organism evidence="2 3">
    <name type="scientific">Paenibacillus thalictri</name>
    <dbReference type="NCBI Taxonomy" id="2527873"/>
    <lineage>
        <taxon>Bacteria</taxon>
        <taxon>Bacillati</taxon>
        <taxon>Bacillota</taxon>
        <taxon>Bacilli</taxon>
        <taxon>Bacillales</taxon>
        <taxon>Paenibacillaceae</taxon>
        <taxon>Paenibacillus</taxon>
    </lineage>
</organism>
<accession>A0A4Q9DC60</accession>
<keyword evidence="3" id="KW-1185">Reference proteome</keyword>
<dbReference type="InterPro" id="IPR020036">
    <property type="entry name" value="PseH"/>
</dbReference>
<sequence>MEISLRPISKNDLEMVLNWRNTERVRDCMFNNEIIKMADHLRWFENNKENNKCENLIFFYNQEPTGVVNFTNIDTINKKCSWGFYIGKQDSKSGLGTIMGILSLDYIFKKDIRKVSAEILDFNIASKRVHEKLRFIQEGTLINHIFRNGSYVDVILMCHFKERWLKMKDELNENFLKEPGKIK</sequence>
<dbReference type="EC" id="2.3.1.202" evidence="2"/>
<reference evidence="2 3" key="1">
    <citation type="submission" date="2019-02" db="EMBL/GenBank/DDBJ databases">
        <title>Paenibacillus sp. nov., isolated from surface-sterilized tissue of Thalictrum simplex L.</title>
        <authorList>
            <person name="Tuo L."/>
        </authorList>
    </citation>
    <scope>NUCLEOTIDE SEQUENCE [LARGE SCALE GENOMIC DNA]</scope>
    <source>
        <strain evidence="2 3">N2SHLJ1</strain>
    </source>
</reference>
<gene>
    <name evidence="2" type="primary">pseH</name>
    <name evidence="2" type="ORF">EYB31_39280</name>
</gene>
<dbReference type="OrthoDB" id="9795206at2"/>
<dbReference type="PANTHER" id="PTHR43415:SF3">
    <property type="entry name" value="GNAT-FAMILY ACETYLTRANSFERASE"/>
    <property type="match status" value="1"/>
</dbReference>
<dbReference type="Pfam" id="PF13302">
    <property type="entry name" value="Acetyltransf_3"/>
    <property type="match status" value="1"/>
</dbReference>
<dbReference type="SUPFAM" id="SSF55729">
    <property type="entry name" value="Acyl-CoA N-acyltransferases (Nat)"/>
    <property type="match status" value="1"/>
</dbReference>
<keyword evidence="2" id="KW-0012">Acyltransferase</keyword>
<dbReference type="Gene3D" id="3.40.630.30">
    <property type="match status" value="1"/>
</dbReference>
<name>A0A4Q9DC60_9BACL</name>
<dbReference type="NCBIfam" id="TIGR03585">
    <property type="entry name" value="PseH"/>
    <property type="match status" value="1"/>
</dbReference>
<proteinExistence type="predicted"/>
<dbReference type="PROSITE" id="PS51186">
    <property type="entry name" value="GNAT"/>
    <property type="match status" value="1"/>
</dbReference>
<dbReference type="GO" id="GO:0016747">
    <property type="term" value="F:acyltransferase activity, transferring groups other than amino-acyl groups"/>
    <property type="evidence" value="ECO:0007669"/>
    <property type="project" value="InterPro"/>
</dbReference>
<dbReference type="EMBL" id="SIRE01000053">
    <property type="protein sequence ID" value="TBL67775.1"/>
    <property type="molecule type" value="Genomic_DNA"/>
</dbReference>
<dbReference type="InterPro" id="IPR016181">
    <property type="entry name" value="Acyl_CoA_acyltransferase"/>
</dbReference>
<dbReference type="PANTHER" id="PTHR43415">
    <property type="entry name" value="SPERMIDINE N(1)-ACETYLTRANSFERASE"/>
    <property type="match status" value="1"/>
</dbReference>
<evidence type="ECO:0000313" key="3">
    <source>
        <dbReference type="Proteomes" id="UP000293142"/>
    </source>
</evidence>
<dbReference type="Proteomes" id="UP000293142">
    <property type="component" value="Unassembled WGS sequence"/>
</dbReference>
<protein>
    <submittedName>
        <fullName evidence="2">UDP-4-amino-4, 6-dideoxy-N-acetyl-beta-L-altrosamine N-acetyltransferase</fullName>
        <ecNumber evidence="2">2.3.1.202</ecNumber>
    </submittedName>
</protein>
<dbReference type="RefSeq" id="WP_131019053.1">
    <property type="nucleotide sequence ID" value="NZ_SIRE01000053.1"/>
</dbReference>
<comment type="caution">
    <text evidence="2">The sequence shown here is derived from an EMBL/GenBank/DDBJ whole genome shotgun (WGS) entry which is preliminary data.</text>
</comment>
<dbReference type="AlphaFoldDB" id="A0A4Q9DC60"/>
<feature type="domain" description="N-acetyltransferase" evidence="1">
    <location>
        <begin position="3"/>
        <end position="162"/>
    </location>
</feature>
<evidence type="ECO:0000313" key="2">
    <source>
        <dbReference type="EMBL" id="TBL67775.1"/>
    </source>
</evidence>
<keyword evidence="2" id="KW-0808">Transferase</keyword>
<evidence type="ECO:0000259" key="1">
    <source>
        <dbReference type="PROSITE" id="PS51186"/>
    </source>
</evidence>